<organism evidence="1 2">
    <name type="scientific">Candidatus Amesbacteria bacterium GW2011_GWC2_45_19</name>
    <dbReference type="NCBI Taxonomy" id="1618366"/>
    <lineage>
        <taxon>Bacteria</taxon>
        <taxon>Candidatus Amesiibacteriota</taxon>
    </lineage>
</organism>
<name>A0A0G1M0U7_9BACT</name>
<evidence type="ECO:0000313" key="1">
    <source>
        <dbReference type="EMBL" id="KKU01846.1"/>
    </source>
</evidence>
<protein>
    <submittedName>
        <fullName evidence="1">Uncharacterized protein</fullName>
    </submittedName>
</protein>
<evidence type="ECO:0000313" key="2">
    <source>
        <dbReference type="Proteomes" id="UP000034264"/>
    </source>
</evidence>
<reference evidence="1 2" key="1">
    <citation type="journal article" date="2015" name="Nature">
        <title>rRNA introns, odd ribosomes, and small enigmatic genomes across a large radiation of phyla.</title>
        <authorList>
            <person name="Brown C.T."/>
            <person name="Hug L.A."/>
            <person name="Thomas B.C."/>
            <person name="Sharon I."/>
            <person name="Castelle C.J."/>
            <person name="Singh A."/>
            <person name="Wilkins M.J."/>
            <person name="Williams K.H."/>
            <person name="Banfield J.F."/>
        </authorList>
    </citation>
    <scope>NUCLEOTIDE SEQUENCE [LARGE SCALE GENOMIC DNA]</scope>
</reference>
<proteinExistence type="predicted"/>
<dbReference type="AlphaFoldDB" id="A0A0G1M0U7"/>
<dbReference type="Proteomes" id="UP000034264">
    <property type="component" value="Unassembled WGS sequence"/>
</dbReference>
<gene>
    <name evidence="1" type="ORF">UX05_C0016G0017</name>
</gene>
<comment type="caution">
    <text evidence="1">The sequence shown here is derived from an EMBL/GenBank/DDBJ whole genome shotgun (WGS) entry which is preliminary data.</text>
</comment>
<dbReference type="EMBL" id="LCKS01000016">
    <property type="protein sequence ID" value="KKU01846.1"/>
    <property type="molecule type" value="Genomic_DNA"/>
</dbReference>
<accession>A0A0G1M0U7</accession>
<sequence length="53" mass="5692">MFLERLKSKNISVEKEAVEVNVAESSAGDHYIEFGGGARSAGKRQVNGVILSI</sequence>